<evidence type="ECO:0000313" key="2">
    <source>
        <dbReference type="Proteomes" id="UP001596550"/>
    </source>
</evidence>
<protein>
    <submittedName>
        <fullName evidence="1">Uncharacterized protein</fullName>
    </submittedName>
</protein>
<feature type="non-terminal residue" evidence="1">
    <location>
        <position position="1"/>
    </location>
</feature>
<evidence type="ECO:0000313" key="1">
    <source>
        <dbReference type="EMBL" id="MFC7348984.1"/>
    </source>
</evidence>
<dbReference type="EMBL" id="JBHTCR010000021">
    <property type="protein sequence ID" value="MFC7348984.1"/>
    <property type="molecule type" value="Genomic_DNA"/>
</dbReference>
<keyword evidence="2" id="KW-1185">Reference proteome</keyword>
<dbReference type="Proteomes" id="UP001596550">
    <property type="component" value="Unassembled WGS sequence"/>
</dbReference>
<organism evidence="1 2">
    <name type="scientific">Chryseobacterium zhengzhouense</name>
    <dbReference type="NCBI Taxonomy" id="1636086"/>
    <lineage>
        <taxon>Bacteria</taxon>
        <taxon>Pseudomonadati</taxon>
        <taxon>Bacteroidota</taxon>
        <taxon>Flavobacteriia</taxon>
        <taxon>Flavobacteriales</taxon>
        <taxon>Weeksellaceae</taxon>
        <taxon>Chryseobacterium group</taxon>
        <taxon>Chryseobacterium</taxon>
    </lineage>
</organism>
<sequence length="61" mass="7394">NFKFCDMDYSFSNAVTLSIEWQEIIPTSLIKYYEKKNGFYFTNEEKDFYSNKIIKDIAVFR</sequence>
<accession>A0ABW2M414</accession>
<gene>
    <name evidence="1" type="ORF">ACFQO9_19880</name>
</gene>
<reference evidence="2" key="1">
    <citation type="journal article" date="2019" name="Int. J. Syst. Evol. Microbiol.">
        <title>The Global Catalogue of Microorganisms (GCM) 10K type strain sequencing project: providing services to taxonomists for standard genome sequencing and annotation.</title>
        <authorList>
            <consortium name="The Broad Institute Genomics Platform"/>
            <consortium name="The Broad Institute Genome Sequencing Center for Infectious Disease"/>
            <person name="Wu L."/>
            <person name="Ma J."/>
        </authorList>
    </citation>
    <scope>NUCLEOTIDE SEQUENCE [LARGE SCALE GENOMIC DNA]</scope>
    <source>
        <strain evidence="2">CCUG 54781</strain>
    </source>
</reference>
<comment type="caution">
    <text evidence="1">The sequence shown here is derived from an EMBL/GenBank/DDBJ whole genome shotgun (WGS) entry which is preliminary data.</text>
</comment>
<name>A0ABW2M414_9FLAO</name>
<proteinExistence type="predicted"/>